<feature type="domain" description="M23ase beta-sheet core" evidence="1">
    <location>
        <begin position="197"/>
        <end position="294"/>
    </location>
</feature>
<dbReference type="PANTHER" id="PTHR21666:SF268">
    <property type="entry name" value="PEPTIDASE M23 DOMAIN-CONTAINING PROTEIN"/>
    <property type="match status" value="1"/>
</dbReference>
<dbReference type="PROSITE" id="PS51257">
    <property type="entry name" value="PROKAR_LIPOPROTEIN"/>
    <property type="match status" value="1"/>
</dbReference>
<dbReference type="Pfam" id="PF01551">
    <property type="entry name" value="Peptidase_M23"/>
    <property type="match status" value="1"/>
</dbReference>
<keyword evidence="3" id="KW-1185">Reference proteome</keyword>
<evidence type="ECO:0000313" key="3">
    <source>
        <dbReference type="Proteomes" id="UP001517247"/>
    </source>
</evidence>
<sequence length="435" mass="48075">MRYLTYYFIILGSVLQACKSGPFNLLKPVSPHQQYERKLISAGLNQNVMGAQWINKSNSLLQNTAIVKLPYKETGYFAADKIEGASFKFSLQQGQLLTIKLTKQSINNFSIYMDLWEQKENGEFKNIAYADSIGSNLQLEAKRSGDYYLRLQPELLVGGSYTLEVNIGPSLAYPLKTVNRKQIQSFFGVGRDNDTRKHEGIDIFSSFRTPVLAVANGTVTRVNENNLGGKVVWLRPSGKDYTLYYAHLDEQIATTGQEVVVGDTLGLMGNTGNAKTTPPHLHFGVYTSGGAVDPLPFVDPLIPALPKINTDISKLNLTMRTSAKQSSFSENQQLTNPESLAQHTIVRILAASGNQYKIELPNGKFGYISSKSLTEAKSIDTRKIDANNQLLYDYPNPVAGIKATLNIGQTVNVLGNFEDFQLVKTIDGEVGWLAL</sequence>
<dbReference type="CDD" id="cd12797">
    <property type="entry name" value="M23_peptidase"/>
    <property type="match status" value="1"/>
</dbReference>
<evidence type="ECO:0000259" key="1">
    <source>
        <dbReference type="Pfam" id="PF01551"/>
    </source>
</evidence>
<comment type="caution">
    <text evidence="2">The sequence shown here is derived from an EMBL/GenBank/DDBJ whole genome shotgun (WGS) entry which is preliminary data.</text>
</comment>
<gene>
    <name evidence="2" type="ORF">E6A44_012535</name>
</gene>
<dbReference type="InterPro" id="IPR011055">
    <property type="entry name" value="Dup_hybrid_motif"/>
</dbReference>
<dbReference type="Proteomes" id="UP001517247">
    <property type="component" value="Unassembled WGS sequence"/>
</dbReference>
<accession>A0ABW9J781</accession>
<dbReference type="Gene3D" id="2.60.120.380">
    <property type="match status" value="1"/>
</dbReference>
<proteinExistence type="predicted"/>
<dbReference type="InterPro" id="IPR016047">
    <property type="entry name" value="M23ase_b-sheet_dom"/>
</dbReference>
<dbReference type="RefSeq" id="WP_138723518.1">
    <property type="nucleotide sequence ID" value="NZ_SSHJ02000007.1"/>
</dbReference>
<reference evidence="2 3" key="1">
    <citation type="submission" date="2024-12" db="EMBL/GenBank/DDBJ databases">
        <authorList>
            <person name="Hu S."/>
        </authorList>
    </citation>
    <scope>NUCLEOTIDE SEQUENCE [LARGE SCALE GENOMIC DNA]</scope>
    <source>
        <strain evidence="2 3">THG-T11</strain>
    </source>
</reference>
<protein>
    <submittedName>
        <fullName evidence="2">Peptidoglycan DD-metalloendopeptidase family protein</fullName>
    </submittedName>
</protein>
<organism evidence="2 3">
    <name type="scientific">Pedobacter ureilyticus</name>
    <dbReference type="NCBI Taxonomy" id="1393051"/>
    <lineage>
        <taxon>Bacteria</taxon>
        <taxon>Pseudomonadati</taxon>
        <taxon>Bacteroidota</taxon>
        <taxon>Sphingobacteriia</taxon>
        <taxon>Sphingobacteriales</taxon>
        <taxon>Sphingobacteriaceae</taxon>
        <taxon>Pedobacter</taxon>
    </lineage>
</organism>
<dbReference type="PANTHER" id="PTHR21666">
    <property type="entry name" value="PEPTIDASE-RELATED"/>
    <property type="match status" value="1"/>
</dbReference>
<evidence type="ECO:0000313" key="2">
    <source>
        <dbReference type="EMBL" id="MFN0256408.1"/>
    </source>
</evidence>
<dbReference type="Gene3D" id="2.70.70.10">
    <property type="entry name" value="Glucose Permease (Domain IIA)"/>
    <property type="match status" value="1"/>
</dbReference>
<name>A0ABW9J781_9SPHI</name>
<dbReference type="EMBL" id="SSHJ02000007">
    <property type="protein sequence ID" value="MFN0256408.1"/>
    <property type="molecule type" value="Genomic_DNA"/>
</dbReference>
<dbReference type="SUPFAM" id="SSF51261">
    <property type="entry name" value="Duplicated hybrid motif"/>
    <property type="match status" value="1"/>
</dbReference>
<dbReference type="InterPro" id="IPR050570">
    <property type="entry name" value="Cell_wall_metabolism_enzyme"/>
</dbReference>